<dbReference type="KEGG" id="esi:Exig_2559"/>
<evidence type="ECO:0008006" key="3">
    <source>
        <dbReference type="Google" id="ProtNLM"/>
    </source>
</evidence>
<reference evidence="2" key="3">
    <citation type="submission" date="2008-04" db="EMBL/GenBank/DDBJ databases">
        <title>Complete sequence of chromosome of Exiguobacterium sibiricum 255-15.</title>
        <authorList>
            <consortium name="US DOE Joint Genome Institute"/>
            <person name="Copeland A."/>
            <person name="Lucas S."/>
            <person name="Lapidus A."/>
            <person name="Glavina del Rio T."/>
            <person name="Dalin E."/>
            <person name="Tice H."/>
            <person name="Bruce D."/>
            <person name="Goodwin L."/>
            <person name="Pitluck S."/>
            <person name="Kiss H."/>
            <person name="Chertkov O."/>
            <person name="Monk C."/>
            <person name="Brettin T."/>
            <person name="Detter J.C."/>
            <person name="Han C."/>
            <person name="Kuske C.R."/>
            <person name="Schmutz J."/>
            <person name="Larimer F."/>
            <person name="Land M."/>
            <person name="Hauser L."/>
            <person name="Kyrpides N."/>
            <person name="Mikhailova N."/>
            <person name="Vishnivetskaya T."/>
            <person name="Rodrigues D.F."/>
            <person name="Gilichinsky D."/>
            <person name="Tiedje J."/>
            <person name="Richardson P."/>
        </authorList>
    </citation>
    <scope>NUCLEOTIDE SEQUENCE [LARGE SCALE GENOMIC DNA]</scope>
    <source>
        <strain evidence="2">DSM 17290 / CIP 109462 / JCM 13490 / 255-15</strain>
    </source>
</reference>
<dbReference type="HOGENOM" id="CLU_1508445_0_0_9"/>
<dbReference type="OrthoDB" id="2356101at2"/>
<evidence type="ECO:0000313" key="1">
    <source>
        <dbReference type="EMBL" id="ACB62008.1"/>
    </source>
</evidence>
<dbReference type="EMBL" id="CP001022">
    <property type="protein sequence ID" value="ACB62008.1"/>
    <property type="molecule type" value="Genomic_DNA"/>
</dbReference>
<gene>
    <name evidence="1" type="ordered locus">Exig_2559</name>
</gene>
<dbReference type="RefSeq" id="WP_012371424.1">
    <property type="nucleotide sequence ID" value="NC_010556.1"/>
</dbReference>
<evidence type="ECO:0000313" key="2">
    <source>
        <dbReference type="Proteomes" id="UP000001681"/>
    </source>
</evidence>
<reference evidence="1 2" key="1">
    <citation type="journal article" date="2006" name="Extremophiles">
        <title>Characterization of Exiguobacterium isolates from the Siberian permafrost. Description of Exiguobacterium sibiricum sp. nov.</title>
        <authorList>
            <person name="Rodrigues D.F."/>
            <person name="Goris J."/>
            <person name="Vishnivetskaya T."/>
            <person name="Gilichinsky D."/>
            <person name="Thomashow M.F."/>
            <person name="Tiedje J.M."/>
        </authorList>
    </citation>
    <scope>NUCLEOTIDE SEQUENCE [LARGE SCALE GENOMIC DNA]</scope>
    <source>
        <strain evidence="2">DSM 17290 / CIP 109462 / JCM 13490 / 255-15</strain>
    </source>
</reference>
<organism evidence="1 2">
    <name type="scientific">Exiguobacterium sibiricum (strain DSM 17290 / CCUG 55495 / CIP 109462 / JCM 13490 / 255-15)</name>
    <dbReference type="NCBI Taxonomy" id="262543"/>
    <lineage>
        <taxon>Bacteria</taxon>
        <taxon>Bacillati</taxon>
        <taxon>Bacillota</taxon>
        <taxon>Bacilli</taxon>
        <taxon>Bacillales</taxon>
        <taxon>Bacillales Family XII. Incertae Sedis</taxon>
        <taxon>Exiguobacterium</taxon>
    </lineage>
</organism>
<dbReference type="AlphaFoldDB" id="B1YM50"/>
<dbReference type="STRING" id="262543.Exig_2559"/>
<dbReference type="PROSITE" id="PS51257">
    <property type="entry name" value="PROKAR_LIPOPROTEIN"/>
    <property type="match status" value="1"/>
</dbReference>
<keyword evidence="2" id="KW-1185">Reference proteome</keyword>
<proteinExistence type="predicted"/>
<dbReference type="Proteomes" id="UP000001681">
    <property type="component" value="Chromosome"/>
</dbReference>
<sequence length="209" mass="23571">MRIVILLLFCSLLMGCSQEPSRIQDELDLGQYTQAVDQSSRKDPMHDAAQLMVRLETQFASYRFEDSITTARTIEKLPLPQDNPIRLRAKSIQLSAEAMLDRLKQAAGTYQIERSILDNGQEETTFPATGQLNISFGKPHTLLATVQYQHFGMPDAPRSDTETVRFEPDLSARLALSEWLVSYVFSRAGLTLTFEGPGGKRIYQLKKVD</sequence>
<protein>
    <recommendedName>
        <fullName evidence="3">Lipoprotein</fullName>
    </recommendedName>
</protein>
<accession>B1YM50</accession>
<reference evidence="1 2" key="2">
    <citation type="journal article" date="2008" name="BMC Genomics">
        <title>Architecture of thermal adaptation in an Exiguobacterium sibiricum strain isolated from 3 million year old permafrost: a genome and transcriptome approach.</title>
        <authorList>
            <person name="Rodrigues D.F."/>
            <person name="Ivanova N."/>
            <person name="He Z."/>
            <person name="Huebner M."/>
            <person name="Zhou J."/>
            <person name="Tiedje J.M."/>
        </authorList>
    </citation>
    <scope>NUCLEOTIDE SEQUENCE [LARGE SCALE GENOMIC DNA]</scope>
    <source>
        <strain evidence="2">DSM 17290 / CIP 109462 / JCM 13490 / 255-15</strain>
    </source>
</reference>
<name>B1YM50_EXIS2</name>